<evidence type="ECO:0008006" key="3">
    <source>
        <dbReference type="Google" id="ProtNLM"/>
    </source>
</evidence>
<comment type="caution">
    <text evidence="1">The sequence shown here is derived from an EMBL/GenBank/DDBJ whole genome shotgun (WGS) entry which is preliminary data.</text>
</comment>
<gene>
    <name evidence="1" type="ORF">PU560_13115</name>
</gene>
<reference evidence="1" key="1">
    <citation type="submission" date="2023-02" db="EMBL/GenBank/DDBJ databases">
        <title>Georgenia sp.10Sc9-8, isolated from a soil sample collected from the Taklamakan desert.</title>
        <authorList>
            <person name="Liu S."/>
        </authorList>
    </citation>
    <scope>NUCLEOTIDE SEQUENCE</scope>
    <source>
        <strain evidence="1">10Sc9-8</strain>
    </source>
</reference>
<sequence length="189" mass="21205">MSPRAHEHQVGDDRIRQATGRGRREWFALLDAAGAEGWDHARIARWLGGEHDVDGWWAQSVTVGYEQARGLRRPGERPDGSFDASATRTVHAPVTRVWPHLAEEELRSAWLDVDWRLIGMTEPRSVRLHADDGSRVTLLLTELPPGKDGRPKVRVQVQHGRLADPAAVEETKHFWRSCLAGLADRVHAG</sequence>
<evidence type="ECO:0000313" key="2">
    <source>
        <dbReference type="Proteomes" id="UP001165561"/>
    </source>
</evidence>
<organism evidence="1 2">
    <name type="scientific">Georgenia halotolerans</name>
    <dbReference type="NCBI Taxonomy" id="3028317"/>
    <lineage>
        <taxon>Bacteria</taxon>
        <taxon>Bacillati</taxon>
        <taxon>Actinomycetota</taxon>
        <taxon>Actinomycetes</taxon>
        <taxon>Micrococcales</taxon>
        <taxon>Bogoriellaceae</taxon>
        <taxon>Georgenia</taxon>
    </lineage>
</organism>
<dbReference type="Pfam" id="PF14117">
    <property type="entry name" value="DUF4287"/>
    <property type="match status" value="1"/>
</dbReference>
<protein>
    <recommendedName>
        <fullName evidence="3">DUF4287 domain-containing protein</fullName>
    </recommendedName>
</protein>
<evidence type="ECO:0000313" key="1">
    <source>
        <dbReference type="EMBL" id="MDD9207398.1"/>
    </source>
</evidence>
<accession>A0ABT5TZ93</accession>
<name>A0ABT5TZ93_9MICO</name>
<dbReference type="Proteomes" id="UP001165561">
    <property type="component" value="Unassembled WGS sequence"/>
</dbReference>
<keyword evidence="2" id="KW-1185">Reference proteome</keyword>
<dbReference type="EMBL" id="JARACI010001098">
    <property type="protein sequence ID" value="MDD9207398.1"/>
    <property type="molecule type" value="Genomic_DNA"/>
</dbReference>
<dbReference type="SUPFAM" id="SSF55961">
    <property type="entry name" value="Bet v1-like"/>
    <property type="match status" value="1"/>
</dbReference>
<proteinExistence type="predicted"/>
<dbReference type="InterPro" id="IPR025629">
    <property type="entry name" value="DUF4287"/>
</dbReference>